<comment type="caution">
    <text evidence="2">The sequence shown here is derived from an EMBL/GenBank/DDBJ whole genome shotgun (WGS) entry which is preliminary data.</text>
</comment>
<protein>
    <submittedName>
        <fullName evidence="2">Uncharacterized protein</fullName>
    </submittedName>
</protein>
<accession>A0ABR2AGE9</accession>
<proteinExistence type="predicted"/>
<reference evidence="2 3" key="1">
    <citation type="journal article" date="2024" name="G3 (Bethesda)">
        <title>Genome assembly of Hibiscus sabdariffa L. provides insights into metabolisms of medicinal natural products.</title>
        <authorList>
            <person name="Kim T."/>
        </authorList>
    </citation>
    <scope>NUCLEOTIDE SEQUENCE [LARGE SCALE GENOMIC DNA]</scope>
    <source>
        <strain evidence="2">TK-2024</strain>
        <tissue evidence="2">Old leaves</tissue>
    </source>
</reference>
<evidence type="ECO:0000313" key="3">
    <source>
        <dbReference type="Proteomes" id="UP001396334"/>
    </source>
</evidence>
<gene>
    <name evidence="2" type="ORF">V6N11_014161</name>
</gene>
<feature type="region of interest" description="Disordered" evidence="1">
    <location>
        <begin position="1"/>
        <end position="37"/>
    </location>
</feature>
<name>A0ABR2AGE9_9ROSI</name>
<feature type="region of interest" description="Disordered" evidence="1">
    <location>
        <begin position="61"/>
        <end position="84"/>
    </location>
</feature>
<keyword evidence="3" id="KW-1185">Reference proteome</keyword>
<evidence type="ECO:0000256" key="1">
    <source>
        <dbReference type="SAM" id="MobiDB-lite"/>
    </source>
</evidence>
<organism evidence="2 3">
    <name type="scientific">Hibiscus sabdariffa</name>
    <name type="common">roselle</name>
    <dbReference type="NCBI Taxonomy" id="183260"/>
    <lineage>
        <taxon>Eukaryota</taxon>
        <taxon>Viridiplantae</taxon>
        <taxon>Streptophyta</taxon>
        <taxon>Embryophyta</taxon>
        <taxon>Tracheophyta</taxon>
        <taxon>Spermatophyta</taxon>
        <taxon>Magnoliopsida</taxon>
        <taxon>eudicotyledons</taxon>
        <taxon>Gunneridae</taxon>
        <taxon>Pentapetalae</taxon>
        <taxon>rosids</taxon>
        <taxon>malvids</taxon>
        <taxon>Malvales</taxon>
        <taxon>Malvaceae</taxon>
        <taxon>Malvoideae</taxon>
        <taxon>Hibiscus</taxon>
    </lineage>
</organism>
<sequence length="167" mass="18221">MSYYPSWDNGNSNKGPRKKGRANGDPPATKMTRSTERTGMITALKAGIEENALNLLAHSTKTEKEVIGEERPRHPHATDKQRSELLAKGVVSPGLSERAHSPPPALAHALALQSSIPGKQAREAMPSCLSFLESSVPHRGYKIEKNALDGCPGIEKEGRFQRRKAMD</sequence>
<evidence type="ECO:0000313" key="2">
    <source>
        <dbReference type="EMBL" id="KAK8492038.1"/>
    </source>
</evidence>
<dbReference type="EMBL" id="JBBPBN010000257">
    <property type="protein sequence ID" value="KAK8492038.1"/>
    <property type="molecule type" value="Genomic_DNA"/>
</dbReference>
<dbReference type="Proteomes" id="UP001396334">
    <property type="component" value="Unassembled WGS sequence"/>
</dbReference>